<accession>A0AAF0E699</accession>
<feature type="domain" description="Ubiquitin fusion degradation protein UFD1 N-terminal subdomain 1" evidence="4">
    <location>
        <begin position="37"/>
        <end position="137"/>
    </location>
</feature>
<dbReference type="Gene3D" id="3.10.330.10">
    <property type="match status" value="1"/>
</dbReference>
<dbReference type="AlphaFoldDB" id="A0AAF0E699"/>
<comment type="similarity">
    <text evidence="1">Belongs to the UFD1 family.</text>
</comment>
<dbReference type="EMBL" id="CP119941">
    <property type="protein sequence ID" value="WFD04317.1"/>
    <property type="molecule type" value="Genomic_DNA"/>
</dbReference>
<protein>
    <submittedName>
        <fullName evidence="6">Ubiquitin fusion degradation protein</fullName>
    </submittedName>
</protein>
<dbReference type="InterPro" id="IPR004854">
    <property type="entry name" value="Ufd1-like"/>
</dbReference>
<keyword evidence="2" id="KW-0833">Ubl conjugation pathway</keyword>
<dbReference type="GO" id="GO:0034098">
    <property type="term" value="C:VCP-NPL4-UFD1 AAA ATPase complex"/>
    <property type="evidence" value="ECO:0007669"/>
    <property type="project" value="TreeGrafter"/>
</dbReference>
<keyword evidence="7" id="KW-1185">Reference proteome</keyword>
<feature type="region of interest" description="Disordered" evidence="3">
    <location>
        <begin position="245"/>
        <end position="295"/>
    </location>
</feature>
<feature type="domain" description="Ubiquitin fusion degradation protein UFD1 N-terminal subdomain 2" evidence="5">
    <location>
        <begin position="138"/>
        <end position="214"/>
    </location>
</feature>
<dbReference type="InterPro" id="IPR055417">
    <property type="entry name" value="UFD1_N1"/>
</dbReference>
<evidence type="ECO:0000259" key="5">
    <source>
        <dbReference type="Pfam" id="PF24842"/>
    </source>
</evidence>
<organism evidence="6 7">
    <name type="scientific">Malassezia obtusa</name>
    <dbReference type="NCBI Taxonomy" id="76774"/>
    <lineage>
        <taxon>Eukaryota</taxon>
        <taxon>Fungi</taxon>
        <taxon>Dikarya</taxon>
        <taxon>Basidiomycota</taxon>
        <taxon>Ustilaginomycotina</taxon>
        <taxon>Malasseziomycetes</taxon>
        <taxon>Malasseziales</taxon>
        <taxon>Malasseziaceae</taxon>
        <taxon>Malassezia</taxon>
    </lineage>
</organism>
<dbReference type="Proteomes" id="UP001214603">
    <property type="component" value="Chromosome 8"/>
</dbReference>
<evidence type="ECO:0000256" key="3">
    <source>
        <dbReference type="SAM" id="MobiDB-lite"/>
    </source>
</evidence>
<evidence type="ECO:0000313" key="6">
    <source>
        <dbReference type="EMBL" id="WFD04317.1"/>
    </source>
</evidence>
<dbReference type="Pfam" id="PF03152">
    <property type="entry name" value="UFD1_N1"/>
    <property type="match status" value="1"/>
</dbReference>
<dbReference type="InterPro" id="IPR042299">
    <property type="entry name" value="Ufd1-like_Nn"/>
</dbReference>
<sequence>MSMFGQLPMHGGFGRWGGLGDLMGGFERRLPSAPESYEEYFKAYSMARSSARQRNDVSYGGKILMPPSALATITDLELESPWTFTLRSTGRREHKTTHGGVVEFIAEEGNVYLPGWMMRMLELQEGDPIHVQGTRLPKGKFVKLQPQTVDFLEISDPKAVLEQALRNYPTLTPGDIIEISYNCLTFEILIMEVVPDAEGISIIETDLEVDFAPPKGYVEPAPQQRTPEPTMASRMQFSQDKYDAVRPAGSHDTTPFKGIGETLSGKKTKGKKDKPITPHDPASRVRRTDRPTIVSNDTLLDEKRVPAALHLPFGQLFFGYQVQKLDVPVSEHAGPADAPDAPPPDAPFQGTGHSLTRRPEVIEIDDA</sequence>
<dbReference type="GO" id="GO:0006511">
    <property type="term" value="P:ubiquitin-dependent protein catabolic process"/>
    <property type="evidence" value="ECO:0007669"/>
    <property type="project" value="InterPro"/>
</dbReference>
<dbReference type="Pfam" id="PF24842">
    <property type="entry name" value="UFD1_N2"/>
    <property type="match status" value="1"/>
</dbReference>
<reference evidence="6" key="1">
    <citation type="submission" date="2023-03" db="EMBL/GenBank/DDBJ databases">
        <title>Mating type loci evolution in Malassezia.</title>
        <authorList>
            <person name="Coelho M.A."/>
        </authorList>
    </citation>
    <scope>NUCLEOTIDE SEQUENCE</scope>
    <source>
        <strain evidence="6">CBS 7876</strain>
    </source>
</reference>
<feature type="region of interest" description="Disordered" evidence="3">
    <location>
        <begin position="330"/>
        <end position="367"/>
    </location>
</feature>
<evidence type="ECO:0000313" key="7">
    <source>
        <dbReference type="Proteomes" id="UP001214603"/>
    </source>
</evidence>
<name>A0AAF0E699_9BASI</name>
<dbReference type="PANTHER" id="PTHR12555">
    <property type="entry name" value="UBIQUITIN FUSION DEGRADATON PROTEIN 1"/>
    <property type="match status" value="1"/>
</dbReference>
<feature type="compositionally biased region" description="Basic and acidic residues" evidence="3">
    <location>
        <begin position="273"/>
        <end position="290"/>
    </location>
</feature>
<evidence type="ECO:0000256" key="2">
    <source>
        <dbReference type="ARBA" id="ARBA00022786"/>
    </source>
</evidence>
<dbReference type="GO" id="GO:0036503">
    <property type="term" value="P:ERAD pathway"/>
    <property type="evidence" value="ECO:0007669"/>
    <property type="project" value="TreeGrafter"/>
</dbReference>
<gene>
    <name evidence="6" type="primary">UFD1</name>
    <name evidence="6" type="ORF">MOBT1_003024</name>
</gene>
<evidence type="ECO:0000256" key="1">
    <source>
        <dbReference type="ARBA" id="ARBA00006043"/>
    </source>
</evidence>
<dbReference type="PANTHER" id="PTHR12555:SF13">
    <property type="entry name" value="UBIQUITIN RECOGNITION FACTOR IN ER-ASSOCIATED DEGRADATION PROTEIN 1"/>
    <property type="match status" value="1"/>
</dbReference>
<dbReference type="Gene3D" id="2.40.40.50">
    <property type="entry name" value="Ubiquitin fusion degradation protein UFD1, N-terminal domain"/>
    <property type="match status" value="1"/>
</dbReference>
<evidence type="ECO:0000259" key="4">
    <source>
        <dbReference type="Pfam" id="PF03152"/>
    </source>
</evidence>
<dbReference type="InterPro" id="IPR055418">
    <property type="entry name" value="UFD1_N2"/>
</dbReference>
<proteinExistence type="inferred from homology"/>
<dbReference type="GO" id="GO:0031593">
    <property type="term" value="F:polyubiquitin modification-dependent protein binding"/>
    <property type="evidence" value="ECO:0007669"/>
    <property type="project" value="TreeGrafter"/>
</dbReference>